<evidence type="ECO:0000313" key="3">
    <source>
        <dbReference type="Proteomes" id="UP000693738"/>
    </source>
</evidence>
<comment type="caution">
    <text evidence="2">The sequence shown here is derived from an EMBL/GenBank/DDBJ whole genome shotgun (WGS) entry which is preliminary data.</text>
</comment>
<accession>A0A8J2IEI8</accession>
<reference evidence="2" key="1">
    <citation type="submission" date="2021-05" db="EMBL/GenBank/DDBJ databases">
        <authorList>
            <person name="Khan N."/>
        </authorList>
    </citation>
    <scope>NUCLEOTIDE SEQUENCE</scope>
</reference>
<dbReference type="AlphaFoldDB" id="A0A8J2IEI8"/>
<dbReference type="Proteomes" id="UP000693738">
    <property type="component" value="Unassembled WGS sequence"/>
</dbReference>
<dbReference type="PANTHER" id="PTHR35910">
    <property type="entry name" value="2EXR DOMAIN-CONTAINING PROTEIN"/>
    <property type="match status" value="1"/>
</dbReference>
<evidence type="ECO:0000313" key="2">
    <source>
        <dbReference type="EMBL" id="CAG7554312.1"/>
    </source>
</evidence>
<organism evidence="2 3">
    <name type="scientific">Fusarium equiseti</name>
    <name type="common">Fusarium scirpi</name>
    <dbReference type="NCBI Taxonomy" id="61235"/>
    <lineage>
        <taxon>Eukaryota</taxon>
        <taxon>Fungi</taxon>
        <taxon>Dikarya</taxon>
        <taxon>Ascomycota</taxon>
        <taxon>Pezizomycotina</taxon>
        <taxon>Sordariomycetes</taxon>
        <taxon>Hypocreomycetidae</taxon>
        <taxon>Hypocreales</taxon>
        <taxon>Nectriaceae</taxon>
        <taxon>Fusarium</taxon>
        <taxon>Fusarium incarnatum-equiseti species complex</taxon>
    </lineage>
</organism>
<feature type="domain" description="2EXR" evidence="1">
    <location>
        <begin position="24"/>
        <end position="106"/>
    </location>
</feature>
<evidence type="ECO:0000259" key="1">
    <source>
        <dbReference type="Pfam" id="PF20150"/>
    </source>
</evidence>
<dbReference type="InterPro" id="IPR045518">
    <property type="entry name" value="2EXR"/>
</dbReference>
<name>A0A8J2IEI8_FUSEQ</name>
<dbReference type="Pfam" id="PF20150">
    <property type="entry name" value="2EXR"/>
    <property type="match status" value="1"/>
</dbReference>
<proteinExistence type="predicted"/>
<dbReference type="EMBL" id="CAJSTJ010000003">
    <property type="protein sequence ID" value="CAG7554312.1"/>
    <property type="molecule type" value="Genomic_DNA"/>
</dbReference>
<dbReference type="PANTHER" id="PTHR35910:SF1">
    <property type="entry name" value="2EXR DOMAIN-CONTAINING PROTEIN"/>
    <property type="match status" value="1"/>
</dbReference>
<sequence>MAHPITLQEDKDSPPPVIDSPKTFDFFSKLPPELRLEIWKYTYPDFQIHYIIPGPDERHPRGRPEGCQVINFPNIASPPLPVALLVNRDSRSLALGQYKPFPRFPSDAFAPEEMPYGNWNFANTPFPQLMFCTSKRDNPYPFPVPRRLYPEAKEQATKIIKLSQQRLSLGFGTPFAPTITLVNVTKRERLGRRCYHIWPTSEPPMIRRYDIGEGFDAAGKRRSKGVAYKWAKELREAMMDELGEEEDNDRYIPRVHIGWMRLFCKCPYDTSE</sequence>
<gene>
    <name evidence="2" type="ORF">FEQUK3_LOCUS20</name>
</gene>
<protein>
    <recommendedName>
        <fullName evidence="1">2EXR domain-containing protein</fullName>
    </recommendedName>
</protein>